<dbReference type="SUPFAM" id="SSF55681">
    <property type="entry name" value="Class II aaRS and biotin synthetases"/>
    <property type="match status" value="1"/>
</dbReference>
<keyword evidence="12" id="KW-1185">Reference proteome</keyword>
<dbReference type="EMBL" id="QVQW01000032">
    <property type="protein sequence ID" value="RKU44270.1"/>
    <property type="molecule type" value="Genomic_DNA"/>
</dbReference>
<sequence>MRLRHLHIPSLPRYTTVSDIQESIRRQFLSAKSSSSSSDQPAPPPTLLSFTPHPTYTYGRRQKLPANFSSDDQTTIPGLHPRLLQPGAPTLSSPLLLPDSPTPFIPEIHSSPRGGLTTYHGPGQIVLWPILDLLSPHFSSPLGVRSYACLLEKTTISVLRSLFSLSTFTTSDPGVWTGPESHPRKIAAMGVHLRRHVSSLGVAVNLDMPYIQSDDVGRNPWSRIVPCGLDREVTDVGGEIGRDKVGAGGLRAERPLVSGGWDLRKDDRSMPV</sequence>
<dbReference type="EC" id="2.3.1.181" evidence="5"/>
<dbReference type="UniPathway" id="UPA00538">
    <property type="reaction ID" value="UER00592"/>
</dbReference>
<evidence type="ECO:0000256" key="7">
    <source>
        <dbReference type="PIRSR" id="PIRSR016262-2"/>
    </source>
</evidence>
<dbReference type="Gene3D" id="3.30.930.10">
    <property type="entry name" value="Bira Bifunctional Protein, Domain 2"/>
    <property type="match status" value="1"/>
</dbReference>
<dbReference type="InterPro" id="IPR004143">
    <property type="entry name" value="BPL_LPL_catalytic"/>
</dbReference>
<evidence type="ECO:0000256" key="1">
    <source>
        <dbReference type="ARBA" id="ARBA00004821"/>
    </source>
</evidence>
<dbReference type="PANTHER" id="PTHR10993">
    <property type="entry name" value="OCTANOYLTRANSFERASE"/>
    <property type="match status" value="1"/>
</dbReference>
<dbReference type="PANTHER" id="PTHR10993:SF7">
    <property type="entry name" value="LIPOYLTRANSFERASE 2, MITOCHONDRIAL-RELATED"/>
    <property type="match status" value="1"/>
</dbReference>
<accession>A0A420Y924</accession>
<evidence type="ECO:0000256" key="5">
    <source>
        <dbReference type="PIRNR" id="PIRNR016262"/>
    </source>
</evidence>
<dbReference type="PROSITE" id="PS51733">
    <property type="entry name" value="BPL_LPL_CATALYTIC"/>
    <property type="match status" value="1"/>
</dbReference>
<dbReference type="InterPro" id="IPR000544">
    <property type="entry name" value="Octanoyltransferase"/>
</dbReference>
<feature type="active site" description="Acyl-thioester intermediate" evidence="6">
    <location>
        <position position="227"/>
    </location>
</feature>
<evidence type="ECO:0000259" key="10">
    <source>
        <dbReference type="PROSITE" id="PS51733"/>
    </source>
</evidence>
<comment type="catalytic activity">
    <reaction evidence="5">
        <text>octanoyl-[ACP] + L-lysyl-[protein] = N(6)-octanoyl-L-lysyl-[protein] + holo-[ACP] + H(+)</text>
        <dbReference type="Rhea" id="RHEA:17665"/>
        <dbReference type="Rhea" id="RHEA-COMP:9636"/>
        <dbReference type="Rhea" id="RHEA-COMP:9685"/>
        <dbReference type="Rhea" id="RHEA-COMP:9752"/>
        <dbReference type="Rhea" id="RHEA-COMP:9928"/>
        <dbReference type="ChEBI" id="CHEBI:15378"/>
        <dbReference type="ChEBI" id="CHEBI:29969"/>
        <dbReference type="ChEBI" id="CHEBI:64479"/>
        <dbReference type="ChEBI" id="CHEBI:78463"/>
        <dbReference type="ChEBI" id="CHEBI:78809"/>
        <dbReference type="EC" id="2.3.1.181"/>
    </reaction>
</comment>
<comment type="function">
    <text evidence="5">Catalyzes the transfer of endogenously produced octanoic acid from octanoyl-acyl-carrier-protein onto the lipoyl domains of lipoate-dependent enzymes. Lipoyl-ACP can also act as a substrate although octanoyl-ACP is likely to be the physiological substrate.</text>
</comment>
<dbReference type="InterPro" id="IPR045864">
    <property type="entry name" value="aa-tRNA-synth_II/BPL/LPL"/>
</dbReference>
<keyword evidence="3 5" id="KW-0808">Transferase</keyword>
<dbReference type="GO" id="GO:0009249">
    <property type="term" value="P:protein lipoylation"/>
    <property type="evidence" value="ECO:0007669"/>
    <property type="project" value="InterPro"/>
</dbReference>
<dbReference type="PIRSF" id="PIRSF016262">
    <property type="entry name" value="LPLase"/>
    <property type="match status" value="1"/>
</dbReference>
<evidence type="ECO:0000256" key="4">
    <source>
        <dbReference type="ARBA" id="ARBA00023315"/>
    </source>
</evidence>
<keyword evidence="4 5" id="KW-0012">Acyltransferase</keyword>
<evidence type="ECO:0000256" key="2">
    <source>
        <dbReference type="ARBA" id="ARBA00007907"/>
    </source>
</evidence>
<feature type="binding site" evidence="7">
    <location>
        <begin position="201"/>
        <end position="203"/>
    </location>
    <ligand>
        <name>substrate</name>
    </ligand>
</feature>
<comment type="caution">
    <text evidence="11">The sequence shown here is derived from an EMBL/GenBank/DDBJ whole genome shotgun (WGS) entry which is preliminary data.</text>
</comment>
<evidence type="ECO:0000313" key="11">
    <source>
        <dbReference type="EMBL" id="RKU44270.1"/>
    </source>
</evidence>
<feature type="domain" description="BPL/LPL catalytic" evidence="10">
    <location>
        <begin position="41"/>
        <end position="261"/>
    </location>
</feature>
<feature type="binding site" evidence="7">
    <location>
        <begin position="188"/>
        <end position="190"/>
    </location>
    <ligand>
        <name>substrate</name>
    </ligand>
</feature>
<protein>
    <recommendedName>
        <fullName evidence="5">Octanoyltransferase</fullName>
        <ecNumber evidence="5">2.3.1.181</ecNumber>
    </recommendedName>
</protein>
<dbReference type="STRING" id="177199.A0A420Y924"/>
<evidence type="ECO:0000256" key="8">
    <source>
        <dbReference type="PIRSR" id="PIRSR016262-3"/>
    </source>
</evidence>
<dbReference type="Proteomes" id="UP000275385">
    <property type="component" value="Unassembled WGS sequence"/>
</dbReference>
<evidence type="ECO:0000256" key="6">
    <source>
        <dbReference type="PIRSR" id="PIRSR016262-1"/>
    </source>
</evidence>
<feature type="site" description="Lowers pKa of active site Cys" evidence="8">
    <location>
        <position position="185"/>
    </location>
</feature>
<proteinExistence type="inferred from homology"/>
<name>A0A420Y924_9PEZI</name>
<dbReference type="OrthoDB" id="19908at2759"/>
<comment type="pathway">
    <text evidence="1 5">Protein modification; protein lipoylation via endogenous pathway; protein N(6)-(lipoyl)lysine from octanoyl-[acyl-carrier-protein]: step 1/2.</text>
</comment>
<organism evidence="11 12">
    <name type="scientific">Coniochaeta pulveracea</name>
    <dbReference type="NCBI Taxonomy" id="177199"/>
    <lineage>
        <taxon>Eukaryota</taxon>
        <taxon>Fungi</taxon>
        <taxon>Dikarya</taxon>
        <taxon>Ascomycota</taxon>
        <taxon>Pezizomycotina</taxon>
        <taxon>Sordariomycetes</taxon>
        <taxon>Sordariomycetidae</taxon>
        <taxon>Coniochaetales</taxon>
        <taxon>Coniochaetaceae</taxon>
        <taxon>Coniochaeta</taxon>
    </lineage>
</organism>
<feature type="binding site" evidence="7">
    <location>
        <begin position="113"/>
        <end position="120"/>
    </location>
    <ligand>
        <name>substrate</name>
    </ligand>
</feature>
<dbReference type="Pfam" id="PF21948">
    <property type="entry name" value="LplA-B_cat"/>
    <property type="match status" value="1"/>
</dbReference>
<gene>
    <name evidence="11" type="ORF">DL546_000618</name>
</gene>
<evidence type="ECO:0000256" key="3">
    <source>
        <dbReference type="ARBA" id="ARBA00022679"/>
    </source>
</evidence>
<evidence type="ECO:0000256" key="9">
    <source>
        <dbReference type="SAM" id="MobiDB-lite"/>
    </source>
</evidence>
<feature type="region of interest" description="Disordered" evidence="9">
    <location>
        <begin position="28"/>
        <end position="54"/>
    </location>
</feature>
<comment type="similarity">
    <text evidence="2 5">Belongs to the LipB family.</text>
</comment>
<evidence type="ECO:0000313" key="12">
    <source>
        <dbReference type="Proteomes" id="UP000275385"/>
    </source>
</evidence>
<dbReference type="AlphaFoldDB" id="A0A420Y924"/>
<dbReference type="GO" id="GO:0033819">
    <property type="term" value="F:lipoyl(octanoyl) transferase activity"/>
    <property type="evidence" value="ECO:0007669"/>
    <property type="project" value="UniProtKB-EC"/>
</dbReference>
<reference evidence="11 12" key="1">
    <citation type="submission" date="2018-08" db="EMBL/GenBank/DDBJ databases">
        <title>Draft genome of the lignicolous fungus Coniochaeta pulveracea.</title>
        <authorList>
            <person name="Borstlap C.J."/>
            <person name="De Witt R.N."/>
            <person name="Botha A."/>
            <person name="Volschenk H."/>
        </authorList>
    </citation>
    <scope>NUCLEOTIDE SEQUENCE [LARGE SCALE GENOMIC DNA]</scope>
    <source>
        <strain evidence="11 12">CAB683</strain>
    </source>
</reference>